<sequence>MDTNAVLERFWALMASNDFASVAEVLHPDFCLHWPQSGERIRGATNFAGMNQHYPAHGPWQFELRRLLVDGTRGVTEVAVTDGVQRGLALSFFELADGLIRDVTEYWPEPFPAPPERARWVEST</sequence>
<dbReference type="KEGG" id="xba:C7S18_17590"/>
<dbReference type="Proteomes" id="UP000241074">
    <property type="component" value="Chromosome"/>
</dbReference>
<keyword evidence="3" id="KW-1185">Reference proteome</keyword>
<organism evidence="2 3">
    <name type="scientific">Ahniella affigens</name>
    <dbReference type="NCBI Taxonomy" id="2021234"/>
    <lineage>
        <taxon>Bacteria</taxon>
        <taxon>Pseudomonadati</taxon>
        <taxon>Pseudomonadota</taxon>
        <taxon>Gammaproteobacteria</taxon>
        <taxon>Lysobacterales</taxon>
        <taxon>Rhodanobacteraceae</taxon>
        <taxon>Ahniella</taxon>
    </lineage>
</organism>
<dbReference type="OrthoDB" id="117872at2"/>
<dbReference type="InterPro" id="IPR032710">
    <property type="entry name" value="NTF2-like_dom_sf"/>
</dbReference>
<protein>
    <submittedName>
        <fullName evidence="2">Polyketide cyclase</fullName>
    </submittedName>
</protein>
<dbReference type="InterPro" id="IPR037401">
    <property type="entry name" value="SnoaL-like"/>
</dbReference>
<evidence type="ECO:0000313" key="3">
    <source>
        <dbReference type="Proteomes" id="UP000241074"/>
    </source>
</evidence>
<accession>A0A2P1PVK5</accession>
<dbReference type="SUPFAM" id="SSF54427">
    <property type="entry name" value="NTF2-like"/>
    <property type="match status" value="1"/>
</dbReference>
<gene>
    <name evidence="2" type="ORF">C7S18_17590</name>
</gene>
<dbReference type="AlphaFoldDB" id="A0A2P1PVK5"/>
<evidence type="ECO:0000313" key="2">
    <source>
        <dbReference type="EMBL" id="AVP98878.1"/>
    </source>
</evidence>
<dbReference type="Gene3D" id="3.10.450.50">
    <property type="match status" value="1"/>
</dbReference>
<reference evidence="2 3" key="1">
    <citation type="submission" date="2018-03" db="EMBL/GenBank/DDBJ databases">
        <title>Ahniella affigens gen. nov., sp. nov., a gammaproteobacterium isolated from sandy soil near a stream.</title>
        <authorList>
            <person name="Ko Y."/>
            <person name="Kim J.-H."/>
        </authorList>
    </citation>
    <scope>NUCLEOTIDE SEQUENCE [LARGE SCALE GENOMIC DNA]</scope>
    <source>
        <strain evidence="2 3">D13</strain>
    </source>
</reference>
<name>A0A2P1PVK5_9GAMM</name>
<dbReference type="EMBL" id="CP027860">
    <property type="protein sequence ID" value="AVP98878.1"/>
    <property type="molecule type" value="Genomic_DNA"/>
</dbReference>
<feature type="domain" description="SnoaL-like" evidence="1">
    <location>
        <begin position="8"/>
        <end position="102"/>
    </location>
</feature>
<dbReference type="Pfam" id="PF12680">
    <property type="entry name" value="SnoaL_2"/>
    <property type="match status" value="1"/>
</dbReference>
<reference evidence="2 3" key="2">
    <citation type="submission" date="2018-03" db="EMBL/GenBank/DDBJ databases">
        <authorList>
            <person name="Keele B.F."/>
        </authorList>
    </citation>
    <scope>NUCLEOTIDE SEQUENCE [LARGE SCALE GENOMIC DNA]</scope>
    <source>
        <strain evidence="2 3">D13</strain>
    </source>
</reference>
<proteinExistence type="predicted"/>
<evidence type="ECO:0000259" key="1">
    <source>
        <dbReference type="Pfam" id="PF12680"/>
    </source>
</evidence>
<dbReference type="RefSeq" id="WP_106892797.1">
    <property type="nucleotide sequence ID" value="NZ_CP027860.1"/>
</dbReference>